<dbReference type="Proteomes" id="UP000192511">
    <property type="component" value="Unassembled WGS sequence"/>
</dbReference>
<reference evidence="2" key="1">
    <citation type="submission" date="2017-12" db="EMBL/GenBank/DDBJ databases">
        <title>FDA dAtabase for Regulatory Grade micrObial Sequences (FDA-ARGOS): Supporting development and validation of Infectious Disease Dx tests.</title>
        <authorList>
            <person name="Kerrigan L."/>
            <person name="Tallon L.J."/>
            <person name="Sadzewicz L."/>
            <person name="Sengamalay N."/>
            <person name="Ott S."/>
            <person name="Godinez A."/>
            <person name="Nagaraj S."/>
            <person name="Vavikolanu K."/>
            <person name="Vyas G."/>
            <person name="Nadendla S."/>
            <person name="Aluvathingal J."/>
            <person name="Sichtig H."/>
        </authorList>
    </citation>
    <scope>NUCLEOTIDE SEQUENCE [LARGE SCALE GENOMIC DNA]</scope>
    <source>
        <strain evidence="2">FDAARGOS_200</strain>
    </source>
</reference>
<dbReference type="AlphaFoldDB" id="A0AAX0WZ29"/>
<dbReference type="EMBL" id="NBTX02000004">
    <property type="protein sequence ID" value="PNL62164.1"/>
    <property type="molecule type" value="Genomic_DNA"/>
</dbReference>
<evidence type="ECO:0000313" key="2">
    <source>
        <dbReference type="EMBL" id="PNL62164.1"/>
    </source>
</evidence>
<gene>
    <name evidence="2" type="ORF">A6J39_013595</name>
</gene>
<feature type="compositionally biased region" description="Basic and acidic residues" evidence="1">
    <location>
        <begin position="266"/>
        <end position="276"/>
    </location>
</feature>
<comment type="caution">
    <text evidence="2">The sequence shown here is derived from an EMBL/GenBank/DDBJ whole genome shotgun (WGS) entry which is preliminary data.</text>
</comment>
<name>A0AAX0WZ29_9GAMM</name>
<protein>
    <submittedName>
        <fullName evidence="2">Uncharacterized protein</fullName>
    </submittedName>
</protein>
<evidence type="ECO:0000256" key="1">
    <source>
        <dbReference type="SAM" id="MobiDB-lite"/>
    </source>
</evidence>
<sequence>MSYSKYDPVIEEVSNNQTHDEYDAYGANRWDHVDFYDLDQVEAEASKFMIAQAKQFVGGFVAAAYYTAKGEAMANPPAGNKFEQGNRQKFDSGLTTLINDPRVKASERALDSAKVMQGQNYAQEAQGEPMPKNTIPIFMEQVMGHALLDEKARAKGKKCAPHNIHNDWDIKCHQKHQAAFKRAGFISGPWLHWFGEKKEQLTKEGRFDFPPTCSTDDPLSFHAYTKEDYKRMENSYNSSDSDKEESTVEKSSKPSVEPSVHVSVEPSEKQPEKTEPEDVNVSNYSGSFFSVIAQKEEENDMDYLSRLDSILN</sequence>
<feature type="region of interest" description="Disordered" evidence="1">
    <location>
        <begin position="233"/>
        <end position="282"/>
    </location>
</feature>
<accession>A0AAX0WZ29</accession>
<dbReference type="RefSeq" id="WP_019235404.1">
    <property type="nucleotide sequence ID" value="NZ_CAAAHR010000040.1"/>
</dbReference>
<dbReference type="GeneID" id="98065474"/>
<feature type="compositionally biased region" description="Low complexity" evidence="1">
    <location>
        <begin position="253"/>
        <end position="265"/>
    </location>
</feature>
<organism evidence="2 3">
    <name type="scientific">Legionella anisa</name>
    <dbReference type="NCBI Taxonomy" id="28082"/>
    <lineage>
        <taxon>Bacteria</taxon>
        <taxon>Pseudomonadati</taxon>
        <taxon>Pseudomonadota</taxon>
        <taxon>Gammaproteobacteria</taxon>
        <taxon>Legionellales</taxon>
        <taxon>Legionellaceae</taxon>
        <taxon>Legionella</taxon>
    </lineage>
</organism>
<evidence type="ECO:0000313" key="3">
    <source>
        <dbReference type="Proteomes" id="UP000192511"/>
    </source>
</evidence>
<keyword evidence="3" id="KW-1185">Reference proteome</keyword>
<feature type="compositionally biased region" description="Basic and acidic residues" evidence="1">
    <location>
        <begin position="240"/>
        <end position="252"/>
    </location>
</feature>
<proteinExistence type="predicted"/>